<dbReference type="InterPro" id="IPR045111">
    <property type="entry name" value="Vps41/Vps8"/>
</dbReference>
<reference evidence="3" key="1">
    <citation type="submission" date="2021-02" db="EMBL/GenBank/DDBJ databases">
        <authorList>
            <person name="Nowell W R."/>
        </authorList>
    </citation>
    <scope>NUCLEOTIDE SEQUENCE</scope>
</reference>
<evidence type="ECO:0000256" key="1">
    <source>
        <dbReference type="SAM" id="MobiDB-lite"/>
    </source>
</evidence>
<dbReference type="SUPFAM" id="SSF50978">
    <property type="entry name" value="WD40 repeat-like"/>
    <property type="match status" value="1"/>
</dbReference>
<protein>
    <recommendedName>
        <fullName evidence="2">Vps41 beta-propeller domain-containing protein</fullName>
    </recommendedName>
</protein>
<name>A0A814I3E3_9BILA</name>
<dbReference type="PANTHER" id="PTHR12616:SF1">
    <property type="entry name" value="VACUOLAR PROTEIN SORTING-ASSOCIATED PROTEIN 41 HOMOLOG"/>
    <property type="match status" value="1"/>
</dbReference>
<feature type="domain" description="Vps41 beta-propeller" evidence="2">
    <location>
        <begin position="44"/>
        <end position="209"/>
    </location>
</feature>
<dbReference type="EMBL" id="CAJNOQ010003521">
    <property type="protein sequence ID" value="CAF1016592.1"/>
    <property type="molecule type" value="Genomic_DNA"/>
</dbReference>
<dbReference type="InterPro" id="IPR015943">
    <property type="entry name" value="WD40/YVTN_repeat-like_dom_sf"/>
</dbReference>
<feature type="region of interest" description="Disordered" evidence="1">
    <location>
        <begin position="361"/>
        <end position="384"/>
    </location>
</feature>
<dbReference type="GO" id="GO:0006623">
    <property type="term" value="P:protein targeting to vacuole"/>
    <property type="evidence" value="ECO:0007669"/>
    <property type="project" value="InterPro"/>
</dbReference>
<dbReference type="OrthoDB" id="244107at2759"/>
<dbReference type="InterPro" id="IPR036322">
    <property type="entry name" value="WD40_repeat_dom_sf"/>
</dbReference>
<dbReference type="GO" id="GO:0009267">
    <property type="term" value="P:cellular response to starvation"/>
    <property type="evidence" value="ECO:0007669"/>
    <property type="project" value="TreeGrafter"/>
</dbReference>
<dbReference type="GO" id="GO:0034058">
    <property type="term" value="P:endosomal vesicle fusion"/>
    <property type="evidence" value="ECO:0007669"/>
    <property type="project" value="TreeGrafter"/>
</dbReference>
<keyword evidence="5" id="KW-1185">Reference proteome</keyword>
<feature type="region of interest" description="Disordered" evidence="1">
    <location>
        <begin position="1"/>
        <end position="23"/>
    </location>
</feature>
<comment type="caution">
    <text evidence="3">The sequence shown here is derived from an EMBL/GenBank/DDBJ whole genome shotgun (WGS) entry which is preliminary data.</text>
</comment>
<feature type="compositionally biased region" description="Basic and acidic residues" evidence="1">
    <location>
        <begin position="375"/>
        <end position="384"/>
    </location>
</feature>
<proteinExistence type="predicted"/>
<dbReference type="PANTHER" id="PTHR12616">
    <property type="entry name" value="VACUOLAR PROTEIN SORTING VPS41"/>
    <property type="match status" value="1"/>
</dbReference>
<evidence type="ECO:0000313" key="4">
    <source>
        <dbReference type="EMBL" id="CAF3788138.1"/>
    </source>
</evidence>
<dbReference type="Pfam" id="PF23411">
    <property type="entry name" value="Beta-prop_Vps41"/>
    <property type="match status" value="1"/>
</dbReference>
<evidence type="ECO:0000313" key="3">
    <source>
        <dbReference type="EMBL" id="CAF1016592.1"/>
    </source>
</evidence>
<dbReference type="Proteomes" id="UP000663829">
    <property type="component" value="Unassembled WGS sequence"/>
</dbReference>
<sequence>MRNHHQALTDPNNNIDNDSDEEEDEPVFKFSPISISTRKPDNDKTFVQAEFSCIAVHSKFLVIGKESGDILIMDHMGHIICQECQIKAHTYPVNAISIDDRGDFIGSCCQEGKVKISGLFTKNDDQLITFNRPIKAVCLDPNFLKAKRFVTGDTKLILNEKGTFGRHKTTTLLDIDGGLIHTLRWKDGLIAFANDKGVGVYDLNARRLVGFENTELKNLGVSAISYIKLEYYTCGLTAVNNDLVVLGVEEFTINDVCSEPSLTVLEPRKQTCEDKTHDYFEIYRYEQTTPFQYHLGGQKDIVFLLFIKLSYFLFAEYLPNEKCFFILNPYDLVKAEYRDYDDHIDYLIKKNLFDEAVDAFERPPNNQRPKRHTRQVKESYYDRI</sequence>
<dbReference type="AlphaFoldDB" id="A0A814I3E3"/>
<dbReference type="EMBL" id="CAJOBC010003521">
    <property type="protein sequence ID" value="CAF3788138.1"/>
    <property type="molecule type" value="Genomic_DNA"/>
</dbReference>
<dbReference type="InterPro" id="IPR057780">
    <property type="entry name" value="Beta-prop_Vps41"/>
</dbReference>
<gene>
    <name evidence="3" type="ORF">GPM918_LOCUS14552</name>
    <name evidence="4" type="ORF">SRO942_LOCUS14552</name>
</gene>
<dbReference type="GO" id="GO:0005770">
    <property type="term" value="C:late endosome"/>
    <property type="evidence" value="ECO:0007669"/>
    <property type="project" value="TreeGrafter"/>
</dbReference>
<evidence type="ECO:0000313" key="5">
    <source>
        <dbReference type="Proteomes" id="UP000663829"/>
    </source>
</evidence>
<accession>A0A814I3E3</accession>
<dbReference type="Gene3D" id="2.130.10.10">
    <property type="entry name" value="YVTN repeat-like/Quinoprotein amine dehydrogenase"/>
    <property type="match status" value="1"/>
</dbReference>
<dbReference type="GO" id="GO:0016236">
    <property type="term" value="P:macroautophagy"/>
    <property type="evidence" value="ECO:0007669"/>
    <property type="project" value="TreeGrafter"/>
</dbReference>
<dbReference type="GO" id="GO:0030897">
    <property type="term" value="C:HOPS complex"/>
    <property type="evidence" value="ECO:0007669"/>
    <property type="project" value="TreeGrafter"/>
</dbReference>
<evidence type="ECO:0000259" key="2">
    <source>
        <dbReference type="Pfam" id="PF23411"/>
    </source>
</evidence>
<dbReference type="Proteomes" id="UP000681722">
    <property type="component" value="Unassembled WGS sequence"/>
</dbReference>
<organism evidence="3 5">
    <name type="scientific">Didymodactylos carnosus</name>
    <dbReference type="NCBI Taxonomy" id="1234261"/>
    <lineage>
        <taxon>Eukaryota</taxon>
        <taxon>Metazoa</taxon>
        <taxon>Spiralia</taxon>
        <taxon>Gnathifera</taxon>
        <taxon>Rotifera</taxon>
        <taxon>Eurotatoria</taxon>
        <taxon>Bdelloidea</taxon>
        <taxon>Philodinida</taxon>
        <taxon>Philodinidae</taxon>
        <taxon>Didymodactylos</taxon>
    </lineage>
</organism>